<dbReference type="PANTHER" id="PTHR37951:SF1">
    <property type="entry name" value="TYPE VI SECRETION SYSTEM COMPONENT TSSA1"/>
    <property type="match status" value="1"/>
</dbReference>
<dbReference type="PATRIC" id="fig|880157.4.peg.3345"/>
<comment type="caution">
    <text evidence="2">The sequence shown here is derived from an EMBL/GenBank/DDBJ whole genome shotgun (WGS) entry which is preliminary data.</text>
</comment>
<evidence type="ECO:0000313" key="3">
    <source>
        <dbReference type="Proteomes" id="UP000036277"/>
    </source>
</evidence>
<protein>
    <recommendedName>
        <fullName evidence="1">ImpA N-terminal domain-containing protein</fullName>
    </recommendedName>
</protein>
<feature type="domain" description="ImpA N-terminal" evidence="1">
    <location>
        <begin position="7"/>
        <end position="130"/>
    </location>
</feature>
<evidence type="ECO:0000259" key="1">
    <source>
        <dbReference type="Pfam" id="PF06812"/>
    </source>
</evidence>
<dbReference type="RefSeq" id="WP_047964300.1">
    <property type="nucleotide sequence ID" value="NZ_CAWMBG010000115.1"/>
</dbReference>
<evidence type="ECO:0000313" key="2">
    <source>
        <dbReference type="EMBL" id="KMJ44192.1"/>
    </source>
</evidence>
<dbReference type="PANTHER" id="PTHR37951">
    <property type="entry name" value="CYTOPLASMIC PROTEIN-RELATED"/>
    <property type="match status" value="1"/>
</dbReference>
<dbReference type="OrthoDB" id="9771118at2"/>
<organism evidence="2 3">
    <name type="scientific">Xenorhabdus khoisanae</name>
    <dbReference type="NCBI Taxonomy" id="880157"/>
    <lineage>
        <taxon>Bacteria</taxon>
        <taxon>Pseudomonadati</taxon>
        <taxon>Pseudomonadota</taxon>
        <taxon>Gammaproteobacteria</taxon>
        <taxon>Enterobacterales</taxon>
        <taxon>Morganellaceae</taxon>
        <taxon>Xenorhabdus</taxon>
    </lineage>
</organism>
<dbReference type="STRING" id="880157.AB204_15665"/>
<dbReference type="Pfam" id="PF06812">
    <property type="entry name" value="ImpA_N"/>
    <property type="match status" value="1"/>
</dbReference>
<dbReference type="AlphaFoldDB" id="A0A0J5FQF2"/>
<gene>
    <name evidence="2" type="ORF">AB204_15665</name>
</gene>
<reference evidence="2 3" key="1">
    <citation type="submission" date="2015-06" db="EMBL/GenBank/DDBJ databases">
        <title>Draft Whole-Genome Sequence of the Entomopathogenic Bacterium Xenorhabdus khoisanae.</title>
        <authorList>
            <person name="Naidoo S."/>
            <person name="Featherston J."/>
            <person name="Gray V.M."/>
        </authorList>
    </citation>
    <scope>NUCLEOTIDE SEQUENCE [LARGE SCALE GENOMIC DNA]</scope>
    <source>
        <strain evidence="2 3">MCB</strain>
    </source>
</reference>
<keyword evidence="3" id="KW-1185">Reference proteome</keyword>
<dbReference type="EMBL" id="LFCV01000115">
    <property type="protein sequence ID" value="KMJ44192.1"/>
    <property type="molecule type" value="Genomic_DNA"/>
</dbReference>
<dbReference type="InterPro" id="IPR010657">
    <property type="entry name" value="ImpA_N"/>
</dbReference>
<dbReference type="Proteomes" id="UP000036277">
    <property type="component" value="Unassembled WGS sequence"/>
</dbReference>
<dbReference type="NCBIfam" id="TIGR03363">
    <property type="entry name" value="VI_chp_8"/>
    <property type="match status" value="1"/>
</dbReference>
<accession>A0A0J5FQF2</accession>
<proteinExistence type="predicted"/>
<name>A0A0J5FQF2_9GAMM</name>
<dbReference type="InterPro" id="IPR017740">
    <property type="entry name" value="TssA-like"/>
</dbReference>
<sequence length="360" mass="40799">MNIDTLLAPISAESPCGEYLEYDDGFLALEQILFEKPEQQFGDVLIPAEPPNWIEVEKHAIQLLSRSKDLRIIIALIQSWLNIRGLSGYADGLGLLRQTLERYWEEVWPKLEFDGEYDLLLRLNTLAAIEDGSPCTIKAQRSIILKSVSQELSLQEVCSLLNGTVTEIKGYTGGRTRLIDELRQQPNSPEIMAIIAIREHLIALIDIIRHHLSNNHIPELPQFLKQLDTIIEFCPTHNSGMDIPENSANTELPESAPSIKQKISIEQITLPSTTVASPEKMPSFSWHETEASNRDEARILLEKAKAYFLKYEPSHPAPMMIDRIQRLIDRDFMKIIHDLSPESVSQLEIVFGRLGNSDVD</sequence>